<protein>
    <submittedName>
        <fullName evidence="2">Tripartite-type tricarboxylate transporter, receptor component TctC</fullName>
    </submittedName>
</protein>
<dbReference type="STRING" id="1123062.SAMN02745775_1064"/>
<organism evidence="2 3">
    <name type="scientific">Falsiroseomonas stagni DSM 19981</name>
    <dbReference type="NCBI Taxonomy" id="1123062"/>
    <lineage>
        <taxon>Bacteria</taxon>
        <taxon>Pseudomonadati</taxon>
        <taxon>Pseudomonadota</taxon>
        <taxon>Alphaproteobacteria</taxon>
        <taxon>Acetobacterales</taxon>
        <taxon>Roseomonadaceae</taxon>
        <taxon>Falsiroseomonas</taxon>
    </lineage>
</organism>
<dbReference type="PANTHER" id="PTHR42928:SF5">
    <property type="entry name" value="BLR1237 PROTEIN"/>
    <property type="match status" value="1"/>
</dbReference>
<evidence type="ECO:0000256" key="1">
    <source>
        <dbReference type="ARBA" id="ARBA00006987"/>
    </source>
</evidence>
<dbReference type="RefSeq" id="WP_092960872.1">
    <property type="nucleotide sequence ID" value="NZ_FOSQ01000006.1"/>
</dbReference>
<reference evidence="2 3" key="1">
    <citation type="submission" date="2016-10" db="EMBL/GenBank/DDBJ databases">
        <authorList>
            <person name="de Groot N.N."/>
        </authorList>
    </citation>
    <scope>NUCLEOTIDE SEQUENCE [LARGE SCALE GENOMIC DNA]</scope>
    <source>
        <strain evidence="2 3">DSM 19981</strain>
    </source>
</reference>
<dbReference type="Proteomes" id="UP000199473">
    <property type="component" value="Unassembled WGS sequence"/>
</dbReference>
<dbReference type="InterPro" id="IPR005064">
    <property type="entry name" value="BUG"/>
</dbReference>
<dbReference type="PIRSF" id="PIRSF017082">
    <property type="entry name" value="YflP"/>
    <property type="match status" value="1"/>
</dbReference>
<dbReference type="CDD" id="cd13578">
    <property type="entry name" value="PBP2_Bug27"/>
    <property type="match status" value="1"/>
</dbReference>
<dbReference type="Gene3D" id="3.40.190.10">
    <property type="entry name" value="Periplasmic binding protein-like II"/>
    <property type="match status" value="1"/>
</dbReference>
<dbReference type="InterPro" id="IPR042100">
    <property type="entry name" value="Bug_dom1"/>
</dbReference>
<keyword evidence="2" id="KW-0675">Receptor</keyword>
<name>A0A1I4BPI2_9PROT</name>
<dbReference type="PANTHER" id="PTHR42928">
    <property type="entry name" value="TRICARBOXYLATE-BINDING PROTEIN"/>
    <property type="match status" value="1"/>
</dbReference>
<dbReference type="Pfam" id="PF03401">
    <property type="entry name" value="TctC"/>
    <property type="match status" value="1"/>
</dbReference>
<keyword evidence="3" id="KW-1185">Reference proteome</keyword>
<dbReference type="EMBL" id="FOSQ01000006">
    <property type="protein sequence ID" value="SFK70433.1"/>
    <property type="molecule type" value="Genomic_DNA"/>
</dbReference>
<dbReference type="SUPFAM" id="SSF53850">
    <property type="entry name" value="Periplasmic binding protein-like II"/>
    <property type="match status" value="1"/>
</dbReference>
<dbReference type="Gene3D" id="3.40.190.150">
    <property type="entry name" value="Bordetella uptake gene, domain 1"/>
    <property type="match status" value="1"/>
</dbReference>
<sequence length="321" mass="34032">MFRRSLLAATLALPALKGARAQAPWPDRPVRLVNPFTAGSATDVVARLVTTDLSERLGQQFLVDNRTGASGNIGTEFVARSRPDGQTLLVGSPGTMGINPFLFRTLPYDATRDFVAVSHTVSFPQVVVVNPNGPIRSIADLVAAARARPGALNYGSSGAGSTAHLAVELLRAATGIDMVHVPFRGGTQAVQAVMQDEVQVAVEGLPSLPGFLSGGQLRAIGVTSAQRSPKLPDVQAVAETVPGFDAAAWVIFFAPTGTPTPFIERLSAEIRTSLNRPQVRDRLLDLGATVVASDPATTTAFHRRELEKWRRAVELSGARVD</sequence>
<accession>A0A1I4BPI2</accession>
<dbReference type="AlphaFoldDB" id="A0A1I4BPI2"/>
<evidence type="ECO:0000313" key="2">
    <source>
        <dbReference type="EMBL" id="SFK70433.1"/>
    </source>
</evidence>
<proteinExistence type="inferred from homology"/>
<gene>
    <name evidence="2" type="ORF">SAMN02745775_1064</name>
</gene>
<comment type="similarity">
    <text evidence="1">Belongs to the UPF0065 (bug) family.</text>
</comment>
<evidence type="ECO:0000313" key="3">
    <source>
        <dbReference type="Proteomes" id="UP000199473"/>
    </source>
</evidence>
<dbReference type="OrthoDB" id="8443386at2"/>